<comment type="similarity">
    <text evidence="1">Belongs to the protease inhibitor I39 (alpha-2-macroglobulin) family. Bacterial alpha-2-macroglobulin subfamily.</text>
</comment>
<evidence type="ECO:0000259" key="6">
    <source>
        <dbReference type="SMART" id="SM01360"/>
    </source>
</evidence>
<dbReference type="InterPro" id="IPR041555">
    <property type="entry name" value="MG3"/>
</dbReference>
<keyword evidence="4" id="KW-0812">Transmembrane</keyword>
<dbReference type="Gene3D" id="1.50.10.20">
    <property type="match status" value="1"/>
</dbReference>
<dbReference type="Proteomes" id="UP000315750">
    <property type="component" value="Chromosome"/>
</dbReference>
<dbReference type="InterPro" id="IPR047565">
    <property type="entry name" value="Alpha-macroglob_thiol-ester_cl"/>
</dbReference>
<feature type="domain" description="Alpha-2-macroglobulin" evidence="6">
    <location>
        <begin position="1343"/>
        <end position="1433"/>
    </location>
</feature>
<gene>
    <name evidence="7" type="ORF">Pan181_11100</name>
</gene>
<evidence type="ECO:0000313" key="8">
    <source>
        <dbReference type="Proteomes" id="UP000315750"/>
    </source>
</evidence>
<dbReference type="InterPro" id="IPR019734">
    <property type="entry name" value="TPR_rpt"/>
</dbReference>
<evidence type="ECO:0000313" key="7">
    <source>
        <dbReference type="EMBL" id="QDU54925.1"/>
    </source>
</evidence>
<dbReference type="GO" id="GO:0004866">
    <property type="term" value="F:endopeptidase inhibitor activity"/>
    <property type="evidence" value="ECO:0007669"/>
    <property type="project" value="InterPro"/>
</dbReference>
<evidence type="ECO:0000256" key="3">
    <source>
        <dbReference type="SAM" id="MobiDB-lite"/>
    </source>
</evidence>
<dbReference type="InterPro" id="IPR011626">
    <property type="entry name" value="Alpha-macroglobulin_TED"/>
</dbReference>
<dbReference type="InterPro" id="IPR051802">
    <property type="entry name" value="YfhM-like"/>
</dbReference>
<dbReference type="InterPro" id="IPR002890">
    <property type="entry name" value="MG2"/>
</dbReference>
<keyword evidence="4" id="KW-0472">Membrane</keyword>
<evidence type="ECO:0000256" key="4">
    <source>
        <dbReference type="SAM" id="Phobius"/>
    </source>
</evidence>
<dbReference type="Pfam" id="PF07678">
    <property type="entry name" value="TED_complement"/>
    <property type="match status" value="1"/>
</dbReference>
<dbReference type="InterPro" id="IPR041246">
    <property type="entry name" value="Bact_MG10"/>
</dbReference>
<dbReference type="Pfam" id="PF01835">
    <property type="entry name" value="MG2"/>
    <property type="match status" value="1"/>
</dbReference>
<dbReference type="PROSITE" id="PS50005">
    <property type="entry name" value="TPR"/>
    <property type="match status" value="1"/>
</dbReference>
<dbReference type="Gene3D" id="2.60.40.10">
    <property type="entry name" value="Immunoglobulins"/>
    <property type="match status" value="1"/>
</dbReference>
<name>A0A518AJM8_9BACT</name>
<sequence length="2117" mass="237204">MLAVAADTPPDLLHEEPRSVDSSLAGQLGPSVTFPLALHMQMTTLRSRKTLFTSLLVLTVATTVVLAAEAITGVPTQQQANKMVQDGNFKEALAAFRERLASSDVPGTQLNTELPTAVQCLQRLNQMSEFDALIESTLDAHPDDWRVLASAANQFRSVEHYGYLISGEFQRGHHRGGGKVMHATLRDQVRALQLQLKALELVGADERATSEDKARTARQLAETLLQGNGGNAGWRLQMLTDLETLPDYEEGWGYYGGNQGAPVNEDNTPVFHNLPESWDAATSDGERWRWALYRMVKFDANTKWDELTIRGDFLRSQFGVQTLGGMLQPLIARAEASGEQSVYSLHTLEDTETLARLATGVQRFTLPDEHNFIKLYQQAILIGSPKEQDPKPHVYEAAIRLAGLYADRRQYPKAAVNWELALEMAPQDHNRQWVQEQIDQIKKPWGQFEPTQLQASEAASKFEFRHRNATQVEFTAHAIKVRELLDDVKAYLKSKPRELDWQKVQIDNIGNRLVHENQQKYLGEQVAQWKLELKARENHFDSRESVTAPLNKAGAYLITAKVADGNISKMVMWVADTAIVSKKLATETQYFVADANNGQPIEKANIELFGYRLNRPKPNETQIDIKQSAEFTDANGLAMVPIDSDPQASRYQWLVIATTPSGRMAYLGFDRIWVNQRNQSQYDRVNAFAVTDRPVYRPGQTVKFKIWVGRSNYEAPMQSEFAHKSFQLEMHNPRGERVVNKQVTANAFGGIAGEFELETGATLGQYRFQLVNYGGGTFRVEEYKKPEFEVTVDAPSEPLALGDTFEATIAAKYYFGEPVREGTVKYKVTRTSRDTQWFPVGRWDWLYGRGYWWFGYDYEWYPGWNEWGCRMPAPWWGWNRPQPPEVVAEGEAPLDEEGKLKITIDSALAKELHPDQDHDYRIEAEVVDQSRRTITGSGSVLVARKPFEVFAWTDRGYYHTGDTVTARFQARQPDGTPVEGKGKLRLLSIAYDAEGKPTETEVRSWEVDTNGQGTAELQIKASDAGQYRLSYEVTTGEKTMQGGYLFTIVGDGFDGSDFRFADLELVPDKRHYAPGEKLQLQINTNRINSLVLLYVRPENGVYSAPQVVRLKGKSNTVPIDIAVADMPNFFVEAVTISNGKVHTVVKQVVVPPAERVVNVEVAPSSSAYQPGQEAKVKIRLTDEEGNPVVGDTVLTVYDQALDYISGGSNVGDIRKVFWGWKRNHRPQTEHNLDRYSYNLVPPGQKGMASLGMYGNLIDDQSLALVADEVAPYSFGLKTRSAVAGVPMSAAAPMARGGEVAEMDMLMEAPAAAEPASGSLEVAQRQSSAAAIVEPTVRKQFADTAYWAASVETDSAGLAEVTFPMPENLTNWKFGVWSLAHGARVGDGAATAVTRKNLLVRLQTPRFLVERDEVILSANVHNYLATDKQATVRLEVDGDYFEMPRNLEMLIEVPAGGEQRVDWRLKAKKDGVAVIRAIALTDEESDAMQLEVPIKVHGIEKLIPHSGVLASDEAVQQFEIVVPSDRRVADTRLEVQFSPTLAGAMVDALPYLIDYPYGCTEQTLNRFLPAVLTQKTLREMGVDLKAIRDKQTNLNPQELGDASERAAGWKRYEANPVFDQAELDKVVKAGVNRLTEMQLSDGGWGWFSGYGEHSSAHTSATVVRGLLVAQENDVALVPGVLERGLAWLVQYQQNELEKLANCDDEGNPRDKDKPYKHQPDNLDALVYFVLTDAQRKNAAQVSAEQMTKMRSELYEHRTKLAVYSQAMFGLALQYEVDMEHAGVSKLRDMVIRNLTQYVKHDDENQTAWLDLPGGYWWHWYGSEYEAQAYYLKLLVATDPKSDVAPRLVKYLLNNRKHATYWNSTRDTSLVVEAMANYLKATGEGQGEMTVEVWLNGQRQKTVEITPAVLFTFDNKFVIEGNDLEAGRHTLEIRKTGEGRLYYNAYLSLFSLEDDIQAAGLELKVDRKYYKLTPVDAKANVSGGRGQVVSQKVEKYERTEIPNLGEVTSGDLVEIELTVESKNDYEYILLEDLKAAGFEPMEVRSGYNGNELGAYMELRDDRISLFVQRLMRGTHSVSYRMRAETPGVFSALPTKASAMYAPELKANSNEIKVRVNDKP</sequence>
<keyword evidence="8" id="KW-1185">Reference proteome</keyword>
<protein>
    <submittedName>
        <fullName evidence="7">MG2 domain protein</fullName>
    </submittedName>
</protein>
<dbReference type="Gene3D" id="2.60.40.1940">
    <property type="match status" value="1"/>
</dbReference>
<dbReference type="PANTHER" id="PTHR40094">
    <property type="entry name" value="ALPHA-2-MACROGLOBULIN HOMOLOG"/>
    <property type="match status" value="1"/>
</dbReference>
<evidence type="ECO:0000259" key="5">
    <source>
        <dbReference type="SMART" id="SM01359"/>
    </source>
</evidence>
<dbReference type="Gene3D" id="2.60.40.1930">
    <property type="match status" value="2"/>
</dbReference>
<evidence type="ECO:0000256" key="2">
    <source>
        <dbReference type="PROSITE-ProRule" id="PRU00339"/>
    </source>
</evidence>
<reference evidence="7 8" key="1">
    <citation type="submission" date="2019-02" db="EMBL/GenBank/DDBJ databases">
        <title>Deep-cultivation of Planctomycetes and their phenomic and genomic characterization uncovers novel biology.</title>
        <authorList>
            <person name="Wiegand S."/>
            <person name="Jogler M."/>
            <person name="Boedeker C."/>
            <person name="Pinto D."/>
            <person name="Vollmers J."/>
            <person name="Rivas-Marin E."/>
            <person name="Kohn T."/>
            <person name="Peeters S.H."/>
            <person name="Heuer A."/>
            <person name="Rast P."/>
            <person name="Oberbeckmann S."/>
            <person name="Bunk B."/>
            <person name="Jeske O."/>
            <person name="Meyerdierks A."/>
            <person name="Storesund J.E."/>
            <person name="Kallscheuer N."/>
            <person name="Luecker S."/>
            <person name="Lage O.M."/>
            <person name="Pohl T."/>
            <person name="Merkel B.J."/>
            <person name="Hornburger P."/>
            <person name="Mueller R.-W."/>
            <person name="Bruemmer F."/>
            <person name="Labrenz M."/>
            <person name="Spormann A.M."/>
            <person name="Op den Camp H."/>
            <person name="Overmann J."/>
            <person name="Amann R."/>
            <person name="Jetten M.S.M."/>
            <person name="Mascher T."/>
            <person name="Medema M.H."/>
            <person name="Devos D.P."/>
            <person name="Kaster A.-K."/>
            <person name="Ovreas L."/>
            <person name="Rohde M."/>
            <person name="Galperin M.Y."/>
            <person name="Jogler C."/>
        </authorList>
    </citation>
    <scope>NUCLEOTIDE SEQUENCE [LARGE SCALE GENOMIC DNA]</scope>
    <source>
        <strain evidence="7 8">Pan181</strain>
    </source>
</reference>
<keyword evidence="4" id="KW-1133">Transmembrane helix</keyword>
<accession>A0A518AJM8</accession>
<dbReference type="InterPro" id="IPR013783">
    <property type="entry name" value="Ig-like_fold"/>
</dbReference>
<feature type="transmembrane region" description="Helical" evidence="4">
    <location>
        <begin position="50"/>
        <end position="68"/>
    </location>
</feature>
<evidence type="ECO:0000256" key="1">
    <source>
        <dbReference type="ARBA" id="ARBA00010556"/>
    </source>
</evidence>
<dbReference type="GO" id="GO:0005615">
    <property type="term" value="C:extracellular space"/>
    <property type="evidence" value="ECO:0007669"/>
    <property type="project" value="InterPro"/>
</dbReference>
<dbReference type="Pfam" id="PF17791">
    <property type="entry name" value="MG3"/>
    <property type="match status" value="1"/>
</dbReference>
<dbReference type="PANTHER" id="PTHR40094:SF1">
    <property type="entry name" value="UBIQUITIN DOMAIN-CONTAINING PROTEIN"/>
    <property type="match status" value="1"/>
</dbReference>
<feature type="region of interest" description="Disordered" evidence="3">
    <location>
        <begin position="1"/>
        <end position="24"/>
    </location>
</feature>
<dbReference type="SUPFAM" id="SSF48239">
    <property type="entry name" value="Terpenoid cyclases/Protein prenyltransferases"/>
    <property type="match status" value="1"/>
</dbReference>
<feature type="domain" description="Alpha-2-macroglobulin bait region" evidence="5">
    <location>
        <begin position="1063"/>
        <end position="1204"/>
    </location>
</feature>
<dbReference type="Pfam" id="PF00207">
    <property type="entry name" value="A2M"/>
    <property type="match status" value="1"/>
</dbReference>
<feature type="repeat" description="TPR" evidence="2">
    <location>
        <begin position="395"/>
        <end position="428"/>
    </location>
</feature>
<dbReference type="EMBL" id="CP036278">
    <property type="protein sequence ID" value="QDU54925.1"/>
    <property type="molecule type" value="Genomic_DNA"/>
</dbReference>
<dbReference type="InterPro" id="IPR001599">
    <property type="entry name" value="Macroglobln_a2"/>
</dbReference>
<dbReference type="OrthoDB" id="9767116at2"/>
<keyword evidence="2" id="KW-0802">TPR repeat</keyword>
<dbReference type="Pfam" id="PF07703">
    <property type="entry name" value="A2M_BRD"/>
    <property type="match status" value="1"/>
</dbReference>
<dbReference type="Pfam" id="PF17973">
    <property type="entry name" value="bMG10"/>
    <property type="match status" value="1"/>
</dbReference>
<dbReference type="SMART" id="SM01359">
    <property type="entry name" value="A2M_N_2"/>
    <property type="match status" value="1"/>
</dbReference>
<dbReference type="KEGG" id="amuc:Pan181_11100"/>
<dbReference type="CDD" id="cd02891">
    <property type="entry name" value="A2M_like"/>
    <property type="match status" value="1"/>
</dbReference>
<dbReference type="InterPro" id="IPR011625">
    <property type="entry name" value="A2M_N_BRD"/>
</dbReference>
<dbReference type="SMART" id="SM01360">
    <property type="entry name" value="A2M"/>
    <property type="match status" value="1"/>
</dbReference>
<dbReference type="SMART" id="SM01419">
    <property type="entry name" value="Thiol-ester_cl"/>
    <property type="match status" value="1"/>
</dbReference>
<proteinExistence type="inferred from homology"/>
<dbReference type="InterPro" id="IPR008930">
    <property type="entry name" value="Terpenoid_cyclase/PrenylTrfase"/>
</dbReference>
<organism evidence="7 8">
    <name type="scientific">Aeoliella mucimassa</name>
    <dbReference type="NCBI Taxonomy" id="2527972"/>
    <lineage>
        <taxon>Bacteria</taxon>
        <taxon>Pseudomonadati</taxon>
        <taxon>Planctomycetota</taxon>
        <taxon>Planctomycetia</taxon>
        <taxon>Pirellulales</taxon>
        <taxon>Lacipirellulaceae</taxon>
        <taxon>Aeoliella</taxon>
    </lineage>
</organism>